<evidence type="ECO:0000313" key="2">
    <source>
        <dbReference type="Proteomes" id="UP001622557"/>
    </source>
</evidence>
<dbReference type="RefSeq" id="WP_405444751.1">
    <property type="nucleotide sequence ID" value="NZ_CP108164.1"/>
</dbReference>
<evidence type="ECO:0000313" key="1">
    <source>
        <dbReference type="EMBL" id="WTQ79061.1"/>
    </source>
</evidence>
<keyword evidence="2" id="KW-1185">Reference proteome</keyword>
<proteinExistence type="predicted"/>
<gene>
    <name evidence="1" type="ORF">OG350_01555</name>
</gene>
<accession>A0ABZ1KKG3</accession>
<organism evidence="1 2">
    <name type="scientific">Streptomyces achromogenes</name>
    <dbReference type="NCBI Taxonomy" id="67255"/>
    <lineage>
        <taxon>Bacteria</taxon>
        <taxon>Bacillati</taxon>
        <taxon>Actinomycetota</taxon>
        <taxon>Actinomycetes</taxon>
        <taxon>Kitasatosporales</taxon>
        <taxon>Streptomycetaceae</taxon>
        <taxon>Streptomyces</taxon>
    </lineage>
</organism>
<sequence length="202" mass="22408">MARHPVTHRSRRYLLRDPDGGEMVARLAGSQGWEKVVDIPVKRFGSEPGRVSWEMAQDIFLTHVRDRKLHTSYLVVTSRVTGELDPYEAWITAGGLSLCTDGDLIRAVAESDDAKEKCRALVRAGIGAPLHPDNRYSRVFIESVSDASSDVRKSAITAIGYAEWPPFQELLHAIAQQDPDGSVRSLAKRMYAAFDEAEVGNE</sequence>
<name>A0ABZ1KKG3_STRAH</name>
<protein>
    <recommendedName>
        <fullName evidence="3">HEAT repeat domain-containing protein</fullName>
    </recommendedName>
</protein>
<reference evidence="1 2" key="1">
    <citation type="submission" date="2022-10" db="EMBL/GenBank/DDBJ databases">
        <title>The complete genomes of actinobacterial strains from the NBC collection.</title>
        <authorList>
            <person name="Joergensen T.S."/>
            <person name="Alvarez Arevalo M."/>
            <person name="Sterndorff E.B."/>
            <person name="Faurdal D."/>
            <person name="Vuksanovic O."/>
            <person name="Mourched A.-S."/>
            <person name="Charusanti P."/>
            <person name="Shaw S."/>
            <person name="Blin K."/>
            <person name="Weber T."/>
        </authorList>
    </citation>
    <scope>NUCLEOTIDE SEQUENCE [LARGE SCALE GENOMIC DNA]</scope>
    <source>
        <strain evidence="1 2">NBC_00156</strain>
    </source>
</reference>
<dbReference type="Proteomes" id="UP001622557">
    <property type="component" value="Chromosome"/>
</dbReference>
<evidence type="ECO:0008006" key="3">
    <source>
        <dbReference type="Google" id="ProtNLM"/>
    </source>
</evidence>
<dbReference type="EMBL" id="CP108164">
    <property type="protein sequence ID" value="WTQ79061.1"/>
    <property type="molecule type" value="Genomic_DNA"/>
</dbReference>
<dbReference type="GeneID" id="97279068"/>